<gene>
    <name evidence="5" type="ORF">BES08_30410</name>
</gene>
<sequence length="240" mass="27405">MGVSRRLKFDLLRDWLSLARDREAVQKTLQRYANEHGFDWFTYLSVHEANVYGLSNYPEEWQRHYLDHQLFSIDPIIEAVNPKRGAFGWSETRPPVALRKEHRAFYSNARAFEIRSGVSIPIFGGFGRRALITFASSQTKAEGELLGDAFSTLALGAFIDGFVRDRYQGMMSAPACPLTETQLETLSWLLHGKSNADIAVLRNTTKRAVEYQLQNIRARLNVVNTYQAVGVAVHRKWILL</sequence>
<dbReference type="InterPro" id="IPR016032">
    <property type="entry name" value="Sig_transdc_resp-reg_C-effctor"/>
</dbReference>
<dbReference type="Gene3D" id="3.30.450.80">
    <property type="entry name" value="Transcription factor LuxR-like, autoinducer-binding domain"/>
    <property type="match status" value="1"/>
</dbReference>
<accession>A0A1D8AGE1</accession>
<protein>
    <recommendedName>
        <fullName evidence="4">HTH luxR-type domain-containing protein</fullName>
    </recommendedName>
</protein>
<dbReference type="SUPFAM" id="SSF46894">
    <property type="entry name" value="C-terminal effector domain of the bipartite response regulators"/>
    <property type="match status" value="1"/>
</dbReference>
<feature type="domain" description="HTH luxR-type" evidence="4">
    <location>
        <begin position="171"/>
        <end position="236"/>
    </location>
</feature>
<dbReference type="Gene3D" id="1.10.10.10">
    <property type="entry name" value="Winged helix-like DNA-binding domain superfamily/Winged helix DNA-binding domain"/>
    <property type="match status" value="1"/>
</dbReference>
<dbReference type="EMBL" id="CP017078">
    <property type="protein sequence ID" value="AOR81187.1"/>
    <property type="molecule type" value="Genomic_DNA"/>
</dbReference>
<dbReference type="InterPro" id="IPR000792">
    <property type="entry name" value="Tscrpt_reg_LuxR_C"/>
</dbReference>
<dbReference type="InterPro" id="IPR005143">
    <property type="entry name" value="TF_LuxR_autoind-bd_dom"/>
</dbReference>
<keyword evidence="5" id="KW-0614">Plasmid</keyword>
<evidence type="ECO:0000256" key="1">
    <source>
        <dbReference type="ARBA" id="ARBA00023015"/>
    </source>
</evidence>
<dbReference type="GO" id="GO:0003677">
    <property type="term" value="F:DNA binding"/>
    <property type="evidence" value="ECO:0007669"/>
    <property type="project" value="UniProtKB-KW"/>
</dbReference>
<evidence type="ECO:0000313" key="5">
    <source>
        <dbReference type="EMBL" id="AOR81187.1"/>
    </source>
</evidence>
<evidence type="ECO:0000256" key="3">
    <source>
        <dbReference type="ARBA" id="ARBA00023163"/>
    </source>
</evidence>
<dbReference type="CDD" id="cd06170">
    <property type="entry name" value="LuxR_C_like"/>
    <property type="match status" value="1"/>
</dbReference>
<keyword evidence="3" id="KW-0804">Transcription</keyword>
<dbReference type="SUPFAM" id="SSF75516">
    <property type="entry name" value="Pheromone-binding domain of LuxR-like quorum-sensing transcription factors"/>
    <property type="match status" value="1"/>
</dbReference>
<dbReference type="Proteomes" id="UP000094626">
    <property type="component" value="Plasmid pSA3"/>
</dbReference>
<name>A0A1D8AGE1_9SPHN</name>
<keyword evidence="6" id="KW-1185">Reference proteome</keyword>
<dbReference type="Pfam" id="PF03472">
    <property type="entry name" value="Autoind_bind"/>
    <property type="match status" value="1"/>
</dbReference>
<geneLocation type="plasmid" evidence="5 6">
    <name>pSA3</name>
</geneLocation>
<dbReference type="PROSITE" id="PS50043">
    <property type="entry name" value="HTH_LUXR_2"/>
    <property type="match status" value="1"/>
</dbReference>
<proteinExistence type="predicted"/>
<keyword evidence="2" id="KW-0238">DNA-binding</keyword>
<dbReference type="GO" id="GO:0006355">
    <property type="term" value="P:regulation of DNA-templated transcription"/>
    <property type="evidence" value="ECO:0007669"/>
    <property type="project" value="InterPro"/>
</dbReference>
<keyword evidence="1" id="KW-0805">Transcription regulation</keyword>
<organism evidence="5 6">
    <name type="scientific">Novosphingobium resinovorum</name>
    <dbReference type="NCBI Taxonomy" id="158500"/>
    <lineage>
        <taxon>Bacteria</taxon>
        <taxon>Pseudomonadati</taxon>
        <taxon>Pseudomonadota</taxon>
        <taxon>Alphaproteobacteria</taxon>
        <taxon>Sphingomonadales</taxon>
        <taxon>Sphingomonadaceae</taxon>
        <taxon>Novosphingobium</taxon>
    </lineage>
</organism>
<reference evidence="6" key="1">
    <citation type="journal article" date="2017" name="J. Biotechnol.">
        <title>Complete genome sequence of Novosphingobium resinovorum SA1, a versatile xenobiotic-degrading bacterium capable of utilizing sulfanilic acid.</title>
        <authorList>
            <person name="Hegedus B."/>
            <person name="Kos P.B."/>
            <person name="Balint B."/>
            <person name="Maroti G."/>
            <person name="Gan H.M."/>
            <person name="Perei K."/>
            <person name="Rakhely G."/>
        </authorList>
    </citation>
    <scope>NUCLEOTIDE SEQUENCE [LARGE SCALE GENOMIC DNA]</scope>
    <source>
        <strain evidence="6">SA1</strain>
    </source>
</reference>
<dbReference type="SMART" id="SM00421">
    <property type="entry name" value="HTH_LUXR"/>
    <property type="match status" value="1"/>
</dbReference>
<dbReference type="Pfam" id="PF00196">
    <property type="entry name" value="GerE"/>
    <property type="match status" value="1"/>
</dbReference>
<dbReference type="InterPro" id="IPR036693">
    <property type="entry name" value="TF_LuxR_autoind-bd_dom_sf"/>
</dbReference>
<dbReference type="KEGG" id="nre:BES08_30410"/>
<dbReference type="OrthoDB" id="3170288at2"/>
<dbReference type="InterPro" id="IPR036388">
    <property type="entry name" value="WH-like_DNA-bd_sf"/>
</dbReference>
<evidence type="ECO:0000259" key="4">
    <source>
        <dbReference type="PROSITE" id="PS50043"/>
    </source>
</evidence>
<dbReference type="AlphaFoldDB" id="A0A1D8AGE1"/>
<evidence type="ECO:0000256" key="2">
    <source>
        <dbReference type="ARBA" id="ARBA00023125"/>
    </source>
</evidence>
<evidence type="ECO:0000313" key="6">
    <source>
        <dbReference type="Proteomes" id="UP000094626"/>
    </source>
</evidence>